<dbReference type="STRING" id="659014.SAMN04487996_1253"/>
<dbReference type="OrthoDB" id="9798430at2"/>
<gene>
    <name evidence="2" type="ORF">SAMN04487996_1253</name>
</gene>
<dbReference type="InterPro" id="IPR037523">
    <property type="entry name" value="VOC_core"/>
</dbReference>
<dbReference type="PANTHER" id="PTHR36503">
    <property type="entry name" value="BLR2520 PROTEIN"/>
    <property type="match status" value="1"/>
</dbReference>
<dbReference type="InterPro" id="IPR029068">
    <property type="entry name" value="Glyas_Bleomycin-R_OHBP_Dase"/>
</dbReference>
<proteinExistence type="predicted"/>
<protein>
    <recommendedName>
        <fullName evidence="1">VOC domain-containing protein</fullName>
    </recommendedName>
</protein>
<feature type="domain" description="VOC" evidence="1">
    <location>
        <begin position="3"/>
        <end position="127"/>
    </location>
</feature>
<dbReference type="Proteomes" id="UP000198748">
    <property type="component" value="Unassembled WGS sequence"/>
</dbReference>
<evidence type="ECO:0000313" key="2">
    <source>
        <dbReference type="EMBL" id="SDG89267.1"/>
    </source>
</evidence>
<accession>A0A1G7XYM9</accession>
<dbReference type="InterPro" id="IPR053863">
    <property type="entry name" value="Glyoxy/Ble-like_N"/>
</dbReference>
<dbReference type="PANTHER" id="PTHR36503:SF2">
    <property type="entry name" value="BLR2408 PROTEIN"/>
    <property type="match status" value="1"/>
</dbReference>
<dbReference type="RefSeq" id="WP_090157013.1">
    <property type="nucleotide sequence ID" value="NZ_FNAN01000025.1"/>
</dbReference>
<reference evidence="3" key="1">
    <citation type="submission" date="2016-10" db="EMBL/GenBank/DDBJ databases">
        <authorList>
            <person name="Varghese N."/>
            <person name="Submissions S."/>
        </authorList>
    </citation>
    <scope>NUCLEOTIDE SEQUENCE [LARGE SCALE GENOMIC DNA]</scope>
    <source>
        <strain evidence="3">DSM 25329</strain>
    </source>
</reference>
<organism evidence="2 3">
    <name type="scientific">Dyadobacter soli</name>
    <dbReference type="NCBI Taxonomy" id="659014"/>
    <lineage>
        <taxon>Bacteria</taxon>
        <taxon>Pseudomonadati</taxon>
        <taxon>Bacteroidota</taxon>
        <taxon>Cytophagia</taxon>
        <taxon>Cytophagales</taxon>
        <taxon>Spirosomataceae</taxon>
        <taxon>Dyadobacter</taxon>
    </lineage>
</organism>
<dbReference type="EMBL" id="FNAN01000025">
    <property type="protein sequence ID" value="SDG89267.1"/>
    <property type="molecule type" value="Genomic_DNA"/>
</dbReference>
<dbReference type="Pfam" id="PF22677">
    <property type="entry name" value="Ble-like_N"/>
    <property type="match status" value="1"/>
</dbReference>
<evidence type="ECO:0000313" key="3">
    <source>
        <dbReference type="Proteomes" id="UP000198748"/>
    </source>
</evidence>
<dbReference type="AlphaFoldDB" id="A0A1G7XYM9"/>
<dbReference type="Gene3D" id="3.10.180.10">
    <property type="entry name" value="2,3-Dihydroxybiphenyl 1,2-Dioxygenase, domain 1"/>
    <property type="match status" value="1"/>
</dbReference>
<keyword evidence="3" id="KW-1185">Reference proteome</keyword>
<sequence length="135" mass="15072">MATKIFVNLPVSDLNKSKAFFEGLGFSFNPQFTDENAACMVISDAIYAMLLTEPYFATFTEKPISNAHEKTEVLIALDAASRDEVQQTIAKAKALGATIYKDAADHGWMYQHSFADLDGHQWEFAYMDETQFPAS</sequence>
<dbReference type="PROSITE" id="PS51819">
    <property type="entry name" value="VOC"/>
    <property type="match status" value="1"/>
</dbReference>
<dbReference type="SUPFAM" id="SSF54593">
    <property type="entry name" value="Glyoxalase/Bleomycin resistance protein/Dihydroxybiphenyl dioxygenase"/>
    <property type="match status" value="1"/>
</dbReference>
<evidence type="ECO:0000259" key="1">
    <source>
        <dbReference type="PROSITE" id="PS51819"/>
    </source>
</evidence>
<name>A0A1G7XYM9_9BACT</name>